<evidence type="ECO:0000256" key="3">
    <source>
        <dbReference type="ARBA" id="ARBA00011738"/>
    </source>
</evidence>
<keyword evidence="4" id="KW-0479">Metal-binding</keyword>
<evidence type="ECO:0000256" key="2">
    <source>
        <dbReference type="ARBA" id="ARBA00009464"/>
    </source>
</evidence>
<evidence type="ECO:0000256" key="1">
    <source>
        <dbReference type="ARBA" id="ARBA00001968"/>
    </source>
</evidence>
<accession>A0A3A8ZXB4</accession>
<comment type="cofactor">
    <cofactor evidence="1">
        <name>a divalent metal cation</name>
        <dbReference type="ChEBI" id="CHEBI:60240"/>
    </cofactor>
</comment>
<dbReference type="RefSeq" id="WP_277935080.1">
    <property type="nucleotide sequence ID" value="NZ_RAYQ01000108.1"/>
</dbReference>
<proteinExistence type="inferred from homology"/>
<dbReference type="GO" id="GO:0051287">
    <property type="term" value="F:NAD binding"/>
    <property type="evidence" value="ECO:0007669"/>
    <property type="project" value="InterPro"/>
</dbReference>
<dbReference type="AlphaFoldDB" id="A0A3A8ZXB4"/>
<dbReference type="InterPro" id="IPR005255">
    <property type="entry name" value="PdxA_fam"/>
</dbReference>
<protein>
    <submittedName>
        <fullName evidence="7">4-hydroxythreonine-4-phosphate dehydrogenase PdxA</fullName>
    </submittedName>
</protein>
<evidence type="ECO:0000256" key="5">
    <source>
        <dbReference type="ARBA" id="ARBA00023002"/>
    </source>
</evidence>
<comment type="similarity">
    <text evidence="2">Belongs to the PdxA family. PdxA2 subfamily.</text>
</comment>
<comment type="caution">
    <text evidence="7">The sequence shown here is derived from an EMBL/GenBank/DDBJ whole genome shotgun (WGS) entry which is preliminary data.</text>
</comment>
<dbReference type="Proteomes" id="UP000280696">
    <property type="component" value="Unassembled WGS sequence"/>
</dbReference>
<dbReference type="PANTHER" id="PTHR30004">
    <property type="entry name" value="4-HYDROXYTHREONINE-4-PHOSPHATE DEHYDROGENASE"/>
    <property type="match status" value="1"/>
</dbReference>
<dbReference type="PANTHER" id="PTHR30004:SF6">
    <property type="entry name" value="D-THREONATE 4-PHOSPHATE DEHYDROGENASE"/>
    <property type="match status" value="1"/>
</dbReference>
<feature type="non-terminal residue" evidence="7">
    <location>
        <position position="145"/>
    </location>
</feature>
<evidence type="ECO:0000256" key="4">
    <source>
        <dbReference type="ARBA" id="ARBA00022723"/>
    </source>
</evidence>
<dbReference type="Gene3D" id="3.40.718.10">
    <property type="entry name" value="Isopropylmalate Dehydrogenase"/>
    <property type="match status" value="1"/>
</dbReference>
<name>A0A3A8ZXB4_9FIRM</name>
<dbReference type="EMBL" id="RAYQ01000108">
    <property type="protein sequence ID" value="RKI84120.1"/>
    <property type="molecule type" value="Genomic_DNA"/>
</dbReference>
<keyword evidence="5" id="KW-0560">Oxidoreductase</keyword>
<dbReference type="Pfam" id="PF04166">
    <property type="entry name" value="PdxA"/>
    <property type="match status" value="1"/>
</dbReference>
<evidence type="ECO:0000313" key="8">
    <source>
        <dbReference type="Proteomes" id="UP000280696"/>
    </source>
</evidence>
<dbReference type="GO" id="GO:0016491">
    <property type="term" value="F:oxidoreductase activity"/>
    <property type="evidence" value="ECO:0007669"/>
    <property type="project" value="UniProtKB-KW"/>
</dbReference>
<dbReference type="SUPFAM" id="SSF53659">
    <property type="entry name" value="Isocitrate/Isopropylmalate dehydrogenase-like"/>
    <property type="match status" value="1"/>
</dbReference>
<evidence type="ECO:0000256" key="6">
    <source>
        <dbReference type="ARBA" id="ARBA00023027"/>
    </source>
</evidence>
<dbReference type="GO" id="GO:0046872">
    <property type="term" value="F:metal ion binding"/>
    <property type="evidence" value="ECO:0007669"/>
    <property type="project" value="UniProtKB-KW"/>
</dbReference>
<reference evidence="7 8" key="1">
    <citation type="submission" date="2018-09" db="EMBL/GenBank/DDBJ databases">
        <title>Murine metabolic-syndrome-specific gut microbial biobank.</title>
        <authorList>
            <person name="Liu C."/>
        </authorList>
    </citation>
    <scope>NUCLEOTIDE SEQUENCE [LARGE SCALE GENOMIC DNA]</scope>
    <source>
        <strain evidence="7 8">0.1xD8-82</strain>
    </source>
</reference>
<keyword evidence="8" id="KW-1185">Reference proteome</keyword>
<evidence type="ECO:0000313" key="7">
    <source>
        <dbReference type="EMBL" id="RKI84120.1"/>
    </source>
</evidence>
<comment type="subunit">
    <text evidence="3">Homodimer.</text>
</comment>
<keyword evidence="6" id="KW-0520">NAD</keyword>
<organism evidence="7 8">
    <name type="scientific">Parablautia intestinalis</name>
    <dbReference type="NCBI Taxonomy" id="2320100"/>
    <lineage>
        <taxon>Bacteria</taxon>
        <taxon>Bacillati</taxon>
        <taxon>Bacillota</taxon>
        <taxon>Clostridia</taxon>
        <taxon>Lachnospirales</taxon>
        <taxon>Lachnospiraceae</taxon>
        <taxon>Parablautia</taxon>
    </lineage>
</organism>
<gene>
    <name evidence="7" type="ORF">D7V94_23165</name>
</gene>
<sequence>MKPKMRIAITMGDPAGVGPEIIVKALSHVEIYQKCIPVVIGDRAALEDAIRFCNLPIELREVSEVTEARGEFGNIDFINMNKLLPGEWEYKKNSAKCGEASFQYVIYGIRQAMEGKVQAVVTAPINKESINMAGHHYSGHTEIFA</sequence>